<dbReference type="AlphaFoldDB" id="A0A2S8IRA9"/>
<proteinExistence type="predicted"/>
<name>A0A2S8IRA9_RHOOP</name>
<accession>A0A2S8IRA9</accession>
<organism evidence="1 2">
    <name type="scientific">Rhodococcus opacus</name>
    <name type="common">Nocardia opaca</name>
    <dbReference type="NCBI Taxonomy" id="37919"/>
    <lineage>
        <taxon>Bacteria</taxon>
        <taxon>Bacillati</taxon>
        <taxon>Actinomycetota</taxon>
        <taxon>Actinomycetes</taxon>
        <taxon>Mycobacteriales</taxon>
        <taxon>Nocardiaceae</taxon>
        <taxon>Rhodococcus</taxon>
    </lineage>
</organism>
<comment type="caution">
    <text evidence="1">The sequence shown here is derived from an EMBL/GenBank/DDBJ whole genome shotgun (WGS) entry which is preliminary data.</text>
</comment>
<dbReference type="EMBL" id="PUIO01000058">
    <property type="protein sequence ID" value="PQP17297.1"/>
    <property type="molecule type" value="Genomic_DNA"/>
</dbReference>
<reference evidence="2" key="1">
    <citation type="submission" date="2018-02" db="EMBL/GenBank/DDBJ databases">
        <title>Draft genome sequencing of Rhodococcus opacus KU647198.</title>
        <authorList>
            <person name="Zheng B.-X."/>
        </authorList>
    </citation>
    <scope>NUCLEOTIDE SEQUENCE [LARGE SCALE GENOMIC DNA]</scope>
    <source>
        <strain evidence="2">04-OD7</strain>
    </source>
</reference>
<sequence>MIRAGSVWEARCDRCDHRYRTGTEHRAAAYAAAQIDGWAFNELTLCRSCATTAYHSAHPLTPPDA</sequence>
<protein>
    <submittedName>
        <fullName evidence="1">Uncharacterized protein</fullName>
    </submittedName>
</protein>
<gene>
    <name evidence="1" type="ORF">C5613_34875</name>
</gene>
<dbReference type="Proteomes" id="UP000239290">
    <property type="component" value="Unassembled WGS sequence"/>
</dbReference>
<evidence type="ECO:0000313" key="1">
    <source>
        <dbReference type="EMBL" id="PQP17297.1"/>
    </source>
</evidence>
<evidence type="ECO:0000313" key="2">
    <source>
        <dbReference type="Proteomes" id="UP000239290"/>
    </source>
</evidence>